<organism evidence="1 2">
    <name type="scientific">Suillus luteus UH-Slu-Lm8-n1</name>
    <dbReference type="NCBI Taxonomy" id="930992"/>
    <lineage>
        <taxon>Eukaryota</taxon>
        <taxon>Fungi</taxon>
        <taxon>Dikarya</taxon>
        <taxon>Basidiomycota</taxon>
        <taxon>Agaricomycotina</taxon>
        <taxon>Agaricomycetes</taxon>
        <taxon>Agaricomycetidae</taxon>
        <taxon>Boletales</taxon>
        <taxon>Suillineae</taxon>
        <taxon>Suillaceae</taxon>
        <taxon>Suillus</taxon>
    </lineage>
</organism>
<gene>
    <name evidence="1" type="ORF">CY34DRAFT_810510</name>
</gene>
<proteinExistence type="predicted"/>
<dbReference type="AlphaFoldDB" id="A0A0D0AZI0"/>
<evidence type="ECO:0008006" key="3">
    <source>
        <dbReference type="Google" id="ProtNLM"/>
    </source>
</evidence>
<dbReference type="Proteomes" id="UP000054485">
    <property type="component" value="Unassembled WGS sequence"/>
</dbReference>
<protein>
    <recommendedName>
        <fullName evidence="3">F-box domain-containing protein</fullName>
    </recommendedName>
</protein>
<dbReference type="HOGENOM" id="CLU_021164_0_2_1"/>
<dbReference type="OrthoDB" id="3354475at2759"/>
<keyword evidence="2" id="KW-1185">Reference proteome</keyword>
<accession>A0A0D0AZI0</accession>
<dbReference type="InParanoid" id="A0A0D0AZI0"/>
<evidence type="ECO:0000313" key="2">
    <source>
        <dbReference type="Proteomes" id="UP000054485"/>
    </source>
</evidence>
<evidence type="ECO:0000313" key="1">
    <source>
        <dbReference type="EMBL" id="KIK37253.1"/>
    </source>
</evidence>
<name>A0A0D0AZI0_9AGAM</name>
<dbReference type="SUPFAM" id="SSF52047">
    <property type="entry name" value="RNI-like"/>
    <property type="match status" value="1"/>
</dbReference>
<dbReference type="Gene3D" id="3.80.10.10">
    <property type="entry name" value="Ribonuclease Inhibitor"/>
    <property type="match status" value="1"/>
</dbReference>
<dbReference type="STRING" id="930992.A0A0D0AZI0"/>
<reference evidence="2" key="2">
    <citation type="submission" date="2015-01" db="EMBL/GenBank/DDBJ databases">
        <title>Evolutionary Origins and Diversification of the Mycorrhizal Mutualists.</title>
        <authorList>
            <consortium name="DOE Joint Genome Institute"/>
            <consortium name="Mycorrhizal Genomics Consortium"/>
            <person name="Kohler A."/>
            <person name="Kuo A."/>
            <person name="Nagy L.G."/>
            <person name="Floudas D."/>
            <person name="Copeland A."/>
            <person name="Barry K.W."/>
            <person name="Cichocki N."/>
            <person name="Veneault-Fourrey C."/>
            <person name="LaButti K."/>
            <person name="Lindquist E.A."/>
            <person name="Lipzen A."/>
            <person name="Lundell T."/>
            <person name="Morin E."/>
            <person name="Murat C."/>
            <person name="Riley R."/>
            <person name="Ohm R."/>
            <person name="Sun H."/>
            <person name="Tunlid A."/>
            <person name="Henrissat B."/>
            <person name="Grigoriev I.V."/>
            <person name="Hibbett D.S."/>
            <person name="Martin F."/>
        </authorList>
    </citation>
    <scope>NUCLEOTIDE SEQUENCE [LARGE SCALE GENOMIC DNA]</scope>
    <source>
        <strain evidence="2">UH-Slu-Lm8-n1</strain>
    </source>
</reference>
<dbReference type="EMBL" id="KN835466">
    <property type="protein sequence ID" value="KIK37253.1"/>
    <property type="molecule type" value="Genomic_DNA"/>
</dbReference>
<sequence length="533" mass="59793">MTKQSNLNSESSSPLVTMHSALTNLEVIYTISSYTQCRSLPALASTCRAFKHPALNALWRDLQSMEPLVKCLPSDLFSIDEDDRVVLQKPIDSKLWDTLFEYLFRVHSITVTQTSIPSAVIEHLNLLMLASPSTTMSWFPNLHKLTWHANGTRIFAPILRMALVPSMLVLNVEISLPPDYTFLSVLSSLGALCPYLQNMTFRIRHESEDLTLGSLPQISPFIAQPMSQLHHLHTLSIWDAGSEVLELVMRLRAIQSLSLDLRASSAWGEKPRFQSPGFDCLKWFNISTRTIWHASNFFSSLRVVKSKQIKVDVASTRTRLPRRSQLITEFFAILQERCDHDILEYLSLSIGHSKGLSPKPSDFTPLRAFSNLTHLLIAGTGNISNSDEGLCQLAKALPKLQVLKINETKLSTQSPTFHGLINLIWCCPALTSLALAIDTTESEGIDPKCPGSGRCNKRLKCLALENSTINDPVNVALIISGLFPSLEQVDLAYWGTFYKDKMDTMSPWVIVNNVLHGFRVARERRVESWSDCL</sequence>
<reference evidence="1 2" key="1">
    <citation type="submission" date="2014-04" db="EMBL/GenBank/DDBJ databases">
        <authorList>
            <consortium name="DOE Joint Genome Institute"/>
            <person name="Kuo A."/>
            <person name="Ruytinx J."/>
            <person name="Rineau F."/>
            <person name="Colpaert J."/>
            <person name="Kohler A."/>
            <person name="Nagy L.G."/>
            <person name="Floudas D."/>
            <person name="Copeland A."/>
            <person name="Barry K.W."/>
            <person name="Cichocki N."/>
            <person name="Veneault-Fourrey C."/>
            <person name="LaButti K."/>
            <person name="Lindquist E.A."/>
            <person name="Lipzen A."/>
            <person name="Lundell T."/>
            <person name="Morin E."/>
            <person name="Murat C."/>
            <person name="Sun H."/>
            <person name="Tunlid A."/>
            <person name="Henrissat B."/>
            <person name="Grigoriev I.V."/>
            <person name="Hibbett D.S."/>
            <person name="Martin F."/>
            <person name="Nordberg H.P."/>
            <person name="Cantor M.N."/>
            <person name="Hua S.X."/>
        </authorList>
    </citation>
    <scope>NUCLEOTIDE SEQUENCE [LARGE SCALE GENOMIC DNA]</scope>
    <source>
        <strain evidence="1 2">UH-Slu-Lm8-n1</strain>
    </source>
</reference>
<dbReference type="InterPro" id="IPR032675">
    <property type="entry name" value="LRR_dom_sf"/>
</dbReference>